<dbReference type="EMBL" id="LT629799">
    <property type="protein sequence ID" value="SDV01063.1"/>
    <property type="molecule type" value="Genomic_DNA"/>
</dbReference>
<dbReference type="InterPro" id="IPR011075">
    <property type="entry name" value="TetR_C"/>
</dbReference>
<gene>
    <name evidence="7" type="ORF">SAMN04488544_3419</name>
</gene>
<dbReference type="Pfam" id="PF00440">
    <property type="entry name" value="TetR_N"/>
    <property type="match status" value="1"/>
</dbReference>
<feature type="compositionally biased region" description="Low complexity" evidence="5">
    <location>
        <begin position="1"/>
        <end position="11"/>
    </location>
</feature>
<accession>A0A1H2N678</accession>
<reference evidence="8" key="1">
    <citation type="submission" date="2016-10" db="EMBL/GenBank/DDBJ databases">
        <authorList>
            <person name="Varghese N."/>
            <person name="Submissions S."/>
        </authorList>
    </citation>
    <scope>NUCLEOTIDE SEQUENCE [LARGE SCALE GENOMIC DNA]</scope>
    <source>
        <strain evidence="8">DSM 21743</strain>
    </source>
</reference>
<keyword evidence="8" id="KW-1185">Reference proteome</keyword>
<dbReference type="InterPro" id="IPR050109">
    <property type="entry name" value="HTH-type_TetR-like_transc_reg"/>
</dbReference>
<dbReference type="STRING" id="546874.SAMN04488544_3419"/>
<dbReference type="PANTHER" id="PTHR30055:SF148">
    <property type="entry name" value="TETR-FAMILY TRANSCRIPTIONAL REGULATOR"/>
    <property type="match status" value="1"/>
</dbReference>
<protein>
    <submittedName>
        <fullName evidence="7">DNA-binding transcriptional regulator, AcrR family</fullName>
    </submittedName>
</protein>
<dbReference type="PROSITE" id="PS50977">
    <property type="entry name" value="HTH_TETR_2"/>
    <property type="match status" value="1"/>
</dbReference>
<dbReference type="Pfam" id="PF16859">
    <property type="entry name" value="TetR_C_11"/>
    <property type="match status" value="1"/>
</dbReference>
<keyword evidence="3" id="KW-0804">Transcription</keyword>
<keyword evidence="2 4" id="KW-0238">DNA-binding</keyword>
<evidence type="ECO:0000256" key="4">
    <source>
        <dbReference type="PROSITE-ProRule" id="PRU00335"/>
    </source>
</evidence>
<feature type="region of interest" description="Disordered" evidence="5">
    <location>
        <begin position="1"/>
        <end position="22"/>
    </location>
</feature>
<dbReference type="SUPFAM" id="SSF46689">
    <property type="entry name" value="Homeodomain-like"/>
    <property type="match status" value="1"/>
</dbReference>
<evidence type="ECO:0000256" key="5">
    <source>
        <dbReference type="SAM" id="MobiDB-lite"/>
    </source>
</evidence>
<evidence type="ECO:0000313" key="8">
    <source>
        <dbReference type="Proteomes" id="UP000198825"/>
    </source>
</evidence>
<organism evidence="7 8">
    <name type="scientific">Microlunatus sagamiharensis</name>
    <dbReference type="NCBI Taxonomy" id="546874"/>
    <lineage>
        <taxon>Bacteria</taxon>
        <taxon>Bacillati</taxon>
        <taxon>Actinomycetota</taxon>
        <taxon>Actinomycetes</taxon>
        <taxon>Propionibacteriales</taxon>
        <taxon>Propionibacteriaceae</taxon>
        <taxon>Microlunatus</taxon>
    </lineage>
</organism>
<name>A0A1H2N678_9ACTN</name>
<dbReference type="RefSeq" id="WP_091077076.1">
    <property type="nucleotide sequence ID" value="NZ_LT629799.1"/>
</dbReference>
<dbReference type="PRINTS" id="PR00455">
    <property type="entry name" value="HTHTETR"/>
</dbReference>
<feature type="domain" description="HTH tetR-type" evidence="6">
    <location>
        <begin position="23"/>
        <end position="83"/>
    </location>
</feature>
<dbReference type="AlphaFoldDB" id="A0A1H2N678"/>
<dbReference type="Gene3D" id="1.10.10.60">
    <property type="entry name" value="Homeodomain-like"/>
    <property type="match status" value="1"/>
</dbReference>
<dbReference type="GO" id="GO:0003700">
    <property type="term" value="F:DNA-binding transcription factor activity"/>
    <property type="evidence" value="ECO:0007669"/>
    <property type="project" value="TreeGrafter"/>
</dbReference>
<dbReference type="InterPro" id="IPR036271">
    <property type="entry name" value="Tet_transcr_reg_TetR-rel_C_sf"/>
</dbReference>
<evidence type="ECO:0000313" key="7">
    <source>
        <dbReference type="EMBL" id="SDV01063.1"/>
    </source>
</evidence>
<dbReference type="InterPro" id="IPR001647">
    <property type="entry name" value="HTH_TetR"/>
</dbReference>
<dbReference type="PANTHER" id="PTHR30055">
    <property type="entry name" value="HTH-TYPE TRANSCRIPTIONAL REGULATOR RUTR"/>
    <property type="match status" value="1"/>
</dbReference>
<evidence type="ECO:0000256" key="1">
    <source>
        <dbReference type="ARBA" id="ARBA00023015"/>
    </source>
</evidence>
<dbReference type="InterPro" id="IPR009057">
    <property type="entry name" value="Homeodomain-like_sf"/>
</dbReference>
<feature type="DNA-binding region" description="H-T-H motif" evidence="4">
    <location>
        <begin position="46"/>
        <end position="65"/>
    </location>
</feature>
<evidence type="ECO:0000259" key="6">
    <source>
        <dbReference type="PROSITE" id="PS50977"/>
    </source>
</evidence>
<proteinExistence type="predicted"/>
<dbReference type="GO" id="GO:0000976">
    <property type="term" value="F:transcription cis-regulatory region binding"/>
    <property type="evidence" value="ECO:0007669"/>
    <property type="project" value="TreeGrafter"/>
</dbReference>
<evidence type="ECO:0000256" key="3">
    <source>
        <dbReference type="ARBA" id="ARBA00023163"/>
    </source>
</evidence>
<keyword evidence="1" id="KW-0805">Transcription regulation</keyword>
<sequence>MDAASESSEAAHGARRPGRPYDHSGDPAILAVTLDLLAERGYDQVTLDLVALRTGRAKTTLYRRWPTKADLVVAAVEAVGTPPEARELPDTGTVRSDLLAVVDSPWLGGPDRRMVLFDGLVTAAQVSPRVADAVRTTVTTPYVGVYEALLDRALARGQVSPGRAEAVPLVAQVIPAMASRGLAEGPVGRSYFVDVVDLVVLPALGIVG</sequence>
<dbReference type="Gene3D" id="1.10.357.10">
    <property type="entry name" value="Tetracycline Repressor, domain 2"/>
    <property type="match status" value="1"/>
</dbReference>
<dbReference type="SUPFAM" id="SSF48498">
    <property type="entry name" value="Tetracyclin repressor-like, C-terminal domain"/>
    <property type="match status" value="1"/>
</dbReference>
<dbReference type="Proteomes" id="UP000198825">
    <property type="component" value="Chromosome I"/>
</dbReference>
<evidence type="ECO:0000256" key="2">
    <source>
        <dbReference type="ARBA" id="ARBA00023125"/>
    </source>
</evidence>
<dbReference type="OrthoDB" id="9796019at2"/>